<evidence type="ECO:0000313" key="2">
    <source>
        <dbReference type="Proteomes" id="UP000250347"/>
    </source>
</evidence>
<proteinExistence type="predicted"/>
<gene>
    <name evidence="1" type="ORF">DQP58_24445</name>
</gene>
<dbReference type="AlphaFoldDB" id="A0A329K5P6"/>
<feature type="non-terminal residue" evidence="1">
    <location>
        <position position="77"/>
    </location>
</feature>
<dbReference type="EMBL" id="QMEU01000142">
    <property type="protein sequence ID" value="RAU90132.1"/>
    <property type="molecule type" value="Genomic_DNA"/>
</dbReference>
<sequence>MVWDSVAAAATGRRCWLLALVAAALGVGLMVLIGGNAAAGQSPQSVPIDAQSARVEALARQFPGGDEAPVIVVVSRT</sequence>
<protein>
    <submittedName>
        <fullName evidence="1">MMPL family transporter</fullName>
    </submittedName>
</protein>
<comment type="caution">
    <text evidence="1">The sequence shown here is derived from an EMBL/GenBank/DDBJ whole genome shotgun (WGS) entry which is preliminary data.</text>
</comment>
<reference evidence="1 2" key="1">
    <citation type="submission" date="2018-06" db="EMBL/GenBank/DDBJ databases">
        <title>NTM in soil in Japan.</title>
        <authorList>
            <person name="Ohya K."/>
        </authorList>
    </citation>
    <scope>NUCLEOTIDE SEQUENCE [LARGE SCALE GENOMIC DNA]</scope>
    <source>
        <strain evidence="1 2">GF76</strain>
    </source>
</reference>
<organism evidence="1 2">
    <name type="scientific">Mycobacterium colombiense</name>
    <dbReference type="NCBI Taxonomy" id="339268"/>
    <lineage>
        <taxon>Bacteria</taxon>
        <taxon>Bacillati</taxon>
        <taxon>Actinomycetota</taxon>
        <taxon>Actinomycetes</taxon>
        <taxon>Mycobacteriales</taxon>
        <taxon>Mycobacteriaceae</taxon>
        <taxon>Mycobacterium</taxon>
        <taxon>Mycobacterium avium complex (MAC)</taxon>
    </lineage>
</organism>
<name>A0A329K5P6_9MYCO</name>
<accession>A0A329K5P6</accession>
<evidence type="ECO:0000313" key="1">
    <source>
        <dbReference type="EMBL" id="RAU90132.1"/>
    </source>
</evidence>
<dbReference type="Proteomes" id="UP000250347">
    <property type="component" value="Unassembled WGS sequence"/>
</dbReference>